<evidence type="ECO:0000256" key="6">
    <source>
        <dbReference type="SAM" id="MobiDB-lite"/>
    </source>
</evidence>
<evidence type="ECO:0000256" key="1">
    <source>
        <dbReference type="ARBA" id="ARBA00004651"/>
    </source>
</evidence>
<comment type="caution">
    <text evidence="8">The sequence shown here is derived from an EMBL/GenBank/DDBJ whole genome shotgun (WGS) entry which is preliminary data.</text>
</comment>
<evidence type="ECO:0000256" key="2">
    <source>
        <dbReference type="ARBA" id="ARBA00022475"/>
    </source>
</evidence>
<feature type="transmembrane region" description="Helical" evidence="7">
    <location>
        <begin position="284"/>
        <end position="305"/>
    </location>
</feature>
<dbReference type="Proteomes" id="UP001154061">
    <property type="component" value="Unassembled WGS sequence"/>
</dbReference>
<evidence type="ECO:0000256" key="5">
    <source>
        <dbReference type="ARBA" id="ARBA00023136"/>
    </source>
</evidence>
<comment type="subcellular location">
    <subcellularLocation>
        <location evidence="1">Cell membrane</location>
        <topology evidence="1">Multi-pass membrane protein</topology>
    </subcellularLocation>
</comment>
<feature type="transmembrane region" description="Helical" evidence="7">
    <location>
        <begin position="428"/>
        <end position="447"/>
    </location>
</feature>
<feature type="transmembrane region" description="Helical" evidence="7">
    <location>
        <begin position="402"/>
        <end position="422"/>
    </location>
</feature>
<name>A0A9Q4L3J1_9EURY</name>
<feature type="transmembrane region" description="Helical" evidence="7">
    <location>
        <begin position="371"/>
        <end position="390"/>
    </location>
</feature>
<feature type="transmembrane region" description="Helical" evidence="7">
    <location>
        <begin position="36"/>
        <end position="58"/>
    </location>
</feature>
<feature type="region of interest" description="Disordered" evidence="6">
    <location>
        <begin position="1"/>
        <end position="23"/>
    </location>
</feature>
<feature type="transmembrane region" description="Helical" evidence="7">
    <location>
        <begin position="211"/>
        <end position="232"/>
    </location>
</feature>
<dbReference type="InterPro" id="IPR050367">
    <property type="entry name" value="APC_superfamily"/>
</dbReference>
<keyword evidence="4 7" id="KW-1133">Transmembrane helix</keyword>
<accession>A0A9Q4L3J1</accession>
<dbReference type="GO" id="GO:0005886">
    <property type="term" value="C:plasma membrane"/>
    <property type="evidence" value="ECO:0007669"/>
    <property type="project" value="UniProtKB-SubCell"/>
</dbReference>
<dbReference type="PANTHER" id="PTHR42770:SF11">
    <property type="entry name" value="INNER MEMBRANE TRANSPORT PROTEIN YBAT"/>
    <property type="match status" value="1"/>
</dbReference>
<dbReference type="PIRSF" id="PIRSF006060">
    <property type="entry name" value="AA_transporter"/>
    <property type="match status" value="1"/>
</dbReference>
<evidence type="ECO:0000256" key="7">
    <source>
        <dbReference type="SAM" id="Phobius"/>
    </source>
</evidence>
<evidence type="ECO:0000256" key="3">
    <source>
        <dbReference type="ARBA" id="ARBA00022692"/>
    </source>
</evidence>
<keyword evidence="3 7" id="KW-0812">Transmembrane</keyword>
<feature type="transmembrane region" description="Helical" evidence="7">
    <location>
        <begin position="252"/>
        <end position="272"/>
    </location>
</feature>
<sequence length="463" mass="47963">MSGSGKGAGANGTGGHGNGSGDNGGGDDGGFGVGTAVALGVGGIVGGGIYAAIGIVVAAAGILTWFAYSLATVVVLCCAYSYVKLNDATDSDGGSVTYIEELTGRSTAAGVVGWTLIVGYIGTMAMYAYAFGMYGQMLLGFEYVWGLPIRQFLSVGVLAIFIGLNLLGASSSAAVERYLVFVQAGIIAVFGLIGLWYGAANYQLRLGFAELGLNPIIAASVGFVSFEGWQLLFYDQEQFDDPDETLAKGVFISIPIAAAVYVLVGFVITTLLPEEVVAAQPEPALLYGALLISKWLALAVGLAGLISTASAINSTLFSEAIFAKNLISDDILPHEMGDPDADAAPKRTVIVIGVLTAAFTVLGSLEAVVEFASLAFIVVFGAMSALALGVRDADGVDVNPVPPLLGAIGSAAFFVMLTWYLYSQLPAVFWLVVVIAAAVFAIEALYFKRQTLSEGIRQVEKRV</sequence>
<keyword evidence="2" id="KW-1003">Cell membrane</keyword>
<organism evidence="8 9">
    <name type="scientific">Natrinema salsiterrestre</name>
    <dbReference type="NCBI Taxonomy" id="2950540"/>
    <lineage>
        <taxon>Archaea</taxon>
        <taxon>Methanobacteriati</taxon>
        <taxon>Methanobacteriota</taxon>
        <taxon>Stenosarchaea group</taxon>
        <taxon>Halobacteria</taxon>
        <taxon>Halobacteriales</taxon>
        <taxon>Natrialbaceae</taxon>
        <taxon>Natrinema</taxon>
    </lineage>
</organism>
<dbReference type="PANTHER" id="PTHR42770">
    <property type="entry name" value="AMINO ACID TRANSPORTER-RELATED"/>
    <property type="match status" value="1"/>
</dbReference>
<dbReference type="EMBL" id="JAMQOT010000002">
    <property type="protein sequence ID" value="MDF9745265.1"/>
    <property type="molecule type" value="Genomic_DNA"/>
</dbReference>
<proteinExistence type="predicted"/>
<evidence type="ECO:0000256" key="4">
    <source>
        <dbReference type="ARBA" id="ARBA00022989"/>
    </source>
</evidence>
<dbReference type="Gene3D" id="1.20.1740.10">
    <property type="entry name" value="Amino acid/polyamine transporter I"/>
    <property type="match status" value="1"/>
</dbReference>
<gene>
    <name evidence="8" type="ORF">NDI89_06655</name>
</gene>
<dbReference type="InterPro" id="IPR002293">
    <property type="entry name" value="AA/rel_permease1"/>
</dbReference>
<feature type="transmembrane region" description="Helical" evidence="7">
    <location>
        <begin position="178"/>
        <end position="199"/>
    </location>
</feature>
<dbReference type="RefSeq" id="WP_277520744.1">
    <property type="nucleotide sequence ID" value="NZ_JAMQOT010000002.1"/>
</dbReference>
<protein>
    <submittedName>
        <fullName evidence="8">APC family permease</fullName>
    </submittedName>
</protein>
<keyword evidence="5 7" id="KW-0472">Membrane</keyword>
<dbReference type="GO" id="GO:0022857">
    <property type="term" value="F:transmembrane transporter activity"/>
    <property type="evidence" value="ECO:0007669"/>
    <property type="project" value="InterPro"/>
</dbReference>
<evidence type="ECO:0000313" key="9">
    <source>
        <dbReference type="Proteomes" id="UP001154061"/>
    </source>
</evidence>
<dbReference type="Pfam" id="PF13520">
    <property type="entry name" value="AA_permease_2"/>
    <property type="match status" value="1"/>
</dbReference>
<feature type="transmembrane region" description="Helical" evidence="7">
    <location>
        <begin position="152"/>
        <end position="172"/>
    </location>
</feature>
<feature type="transmembrane region" description="Helical" evidence="7">
    <location>
        <begin position="65"/>
        <end position="83"/>
    </location>
</feature>
<reference evidence="8" key="1">
    <citation type="submission" date="2022-06" db="EMBL/GenBank/DDBJ databases">
        <title>Natrinema sp. a new haloarchaeum isolate from saline soil.</title>
        <authorList>
            <person name="Strakova D."/>
            <person name="Galisteo C."/>
            <person name="Sanchez-Porro C."/>
            <person name="Ventosa A."/>
        </authorList>
    </citation>
    <scope>NUCLEOTIDE SEQUENCE</scope>
    <source>
        <strain evidence="8">S1CR25-10</strain>
    </source>
</reference>
<keyword evidence="9" id="KW-1185">Reference proteome</keyword>
<dbReference type="AlphaFoldDB" id="A0A9Q4L3J1"/>
<feature type="transmembrane region" description="Helical" evidence="7">
    <location>
        <begin position="111"/>
        <end position="131"/>
    </location>
</feature>
<evidence type="ECO:0000313" key="8">
    <source>
        <dbReference type="EMBL" id="MDF9745265.1"/>
    </source>
</evidence>